<evidence type="ECO:0000259" key="5">
    <source>
        <dbReference type="PROSITE" id="PS50949"/>
    </source>
</evidence>
<dbReference type="AlphaFoldDB" id="A0A2N4U679"/>
<keyword evidence="1" id="KW-0805">Transcription regulation</keyword>
<gene>
    <name evidence="6" type="ORF">CR159_07980</name>
</gene>
<dbReference type="PANTHER" id="PTHR43537:SF5">
    <property type="entry name" value="UXU OPERON TRANSCRIPTIONAL REGULATOR"/>
    <property type="match status" value="1"/>
</dbReference>
<dbReference type="GO" id="GO:0003700">
    <property type="term" value="F:DNA-binding transcription factor activity"/>
    <property type="evidence" value="ECO:0007669"/>
    <property type="project" value="InterPro"/>
</dbReference>
<dbReference type="SUPFAM" id="SSF48008">
    <property type="entry name" value="GntR ligand-binding domain-like"/>
    <property type="match status" value="1"/>
</dbReference>
<evidence type="ECO:0000256" key="2">
    <source>
        <dbReference type="ARBA" id="ARBA00023125"/>
    </source>
</evidence>
<dbReference type="Pfam" id="PF07729">
    <property type="entry name" value="FCD"/>
    <property type="match status" value="1"/>
</dbReference>
<keyword evidence="2" id="KW-0238">DNA-binding</keyword>
<dbReference type="PROSITE" id="PS50949">
    <property type="entry name" value="HTH_GNTR"/>
    <property type="match status" value="1"/>
</dbReference>
<proteinExistence type="predicted"/>
<dbReference type="InterPro" id="IPR036390">
    <property type="entry name" value="WH_DNA-bd_sf"/>
</dbReference>
<accession>A0A2N4U679</accession>
<comment type="caution">
    <text evidence="6">The sequence shown here is derived from an EMBL/GenBank/DDBJ whole genome shotgun (WGS) entry which is preliminary data.</text>
</comment>
<dbReference type="SUPFAM" id="SSF46785">
    <property type="entry name" value="Winged helix' DNA-binding domain"/>
    <property type="match status" value="1"/>
</dbReference>
<keyword evidence="3" id="KW-0804">Transcription</keyword>
<dbReference type="Pfam" id="PF00392">
    <property type="entry name" value="GntR"/>
    <property type="match status" value="1"/>
</dbReference>
<dbReference type="InterPro" id="IPR000524">
    <property type="entry name" value="Tscrpt_reg_HTH_GntR"/>
</dbReference>
<dbReference type="Gene3D" id="1.10.10.10">
    <property type="entry name" value="Winged helix-like DNA-binding domain superfamily/Winged helix DNA-binding domain"/>
    <property type="match status" value="1"/>
</dbReference>
<dbReference type="InterPro" id="IPR008920">
    <property type="entry name" value="TF_FadR/GntR_C"/>
</dbReference>
<dbReference type="Gene3D" id="1.20.120.530">
    <property type="entry name" value="GntR ligand-binding domain-like"/>
    <property type="match status" value="1"/>
</dbReference>
<dbReference type="SMART" id="SM00345">
    <property type="entry name" value="HTH_GNTR"/>
    <property type="match status" value="1"/>
</dbReference>
<dbReference type="InterPro" id="IPR011711">
    <property type="entry name" value="GntR_C"/>
</dbReference>
<dbReference type="Proteomes" id="UP000234190">
    <property type="component" value="Unassembled WGS sequence"/>
</dbReference>
<dbReference type="OrthoDB" id="1040417at2"/>
<reference evidence="6 7" key="1">
    <citation type="submission" date="2017-10" db="EMBL/GenBank/DDBJ databases">
        <title>Two draft genome sequences of Pusillimonas sp. strains isolated from a nitrate- and radionuclide-contaminated groundwater in Russia.</title>
        <authorList>
            <person name="Grouzdev D.S."/>
            <person name="Tourova T.P."/>
            <person name="Goeva M.A."/>
            <person name="Babich T.L."/>
            <person name="Sokolova D.S."/>
            <person name="Abdullin R."/>
            <person name="Poltaraus A.B."/>
            <person name="Toshchakov S.V."/>
            <person name="Nazina T.N."/>
        </authorList>
    </citation>
    <scope>NUCLEOTIDE SEQUENCE [LARGE SCALE GENOMIC DNA]</scope>
    <source>
        <strain evidence="6 7">JR1/69-3-13</strain>
    </source>
</reference>
<evidence type="ECO:0000313" key="6">
    <source>
        <dbReference type="EMBL" id="PLC50521.1"/>
    </source>
</evidence>
<dbReference type="RefSeq" id="WP_102073615.1">
    <property type="nucleotide sequence ID" value="NZ_PDNW01000005.1"/>
</dbReference>
<keyword evidence="7" id="KW-1185">Reference proteome</keyword>
<sequence length="249" mass="27341">MSELSRPTLSLQRPENLSVQLAKNLSERIANGELKAGDKLPSEHEMVAAYGVSRTVVREAVSHLKSSGLVVSRQGVGVFVLEPSAATPFRIDVEELGTVKEVIKLLELRISLESEAAALAAVRRTDEHLANLRSALDLMARGIDAHEDAADMDFLFHQGIAQATDNHYFMELFGYLGMMAIPRSRIGMFKSDTGARETYLQKVHHEHEAIFRAIVTKDADAASTAMRRHLSNSRNRLKAAAESLGTPVP</sequence>
<evidence type="ECO:0000313" key="7">
    <source>
        <dbReference type="Proteomes" id="UP000234190"/>
    </source>
</evidence>
<dbReference type="EMBL" id="PDNW01000005">
    <property type="protein sequence ID" value="PLC50521.1"/>
    <property type="molecule type" value="Genomic_DNA"/>
</dbReference>
<feature type="compositionally biased region" description="Basic residues" evidence="4">
    <location>
        <begin position="226"/>
        <end position="237"/>
    </location>
</feature>
<feature type="region of interest" description="Disordered" evidence="4">
    <location>
        <begin position="225"/>
        <end position="249"/>
    </location>
</feature>
<name>A0A2N4U679_9BURK</name>
<evidence type="ECO:0000256" key="1">
    <source>
        <dbReference type="ARBA" id="ARBA00023015"/>
    </source>
</evidence>
<dbReference type="InterPro" id="IPR036388">
    <property type="entry name" value="WH-like_DNA-bd_sf"/>
</dbReference>
<feature type="domain" description="HTH gntR-type" evidence="5">
    <location>
        <begin position="15"/>
        <end position="83"/>
    </location>
</feature>
<dbReference type="PRINTS" id="PR00035">
    <property type="entry name" value="HTHGNTR"/>
</dbReference>
<organism evidence="6 7">
    <name type="scientific">Pollutimonas subterranea</name>
    <dbReference type="NCBI Taxonomy" id="2045210"/>
    <lineage>
        <taxon>Bacteria</taxon>
        <taxon>Pseudomonadati</taxon>
        <taxon>Pseudomonadota</taxon>
        <taxon>Betaproteobacteria</taxon>
        <taxon>Burkholderiales</taxon>
        <taxon>Alcaligenaceae</taxon>
        <taxon>Pollutimonas</taxon>
    </lineage>
</organism>
<evidence type="ECO:0000256" key="3">
    <source>
        <dbReference type="ARBA" id="ARBA00023163"/>
    </source>
</evidence>
<protein>
    <submittedName>
        <fullName evidence="6">GntR family transcriptional regulator</fullName>
    </submittedName>
</protein>
<dbReference type="GO" id="GO:0003677">
    <property type="term" value="F:DNA binding"/>
    <property type="evidence" value="ECO:0007669"/>
    <property type="project" value="UniProtKB-KW"/>
</dbReference>
<evidence type="ECO:0000256" key="4">
    <source>
        <dbReference type="SAM" id="MobiDB-lite"/>
    </source>
</evidence>
<dbReference type="CDD" id="cd07377">
    <property type="entry name" value="WHTH_GntR"/>
    <property type="match status" value="1"/>
</dbReference>
<dbReference type="SMART" id="SM00895">
    <property type="entry name" value="FCD"/>
    <property type="match status" value="1"/>
</dbReference>
<dbReference type="PANTHER" id="PTHR43537">
    <property type="entry name" value="TRANSCRIPTIONAL REGULATOR, GNTR FAMILY"/>
    <property type="match status" value="1"/>
</dbReference>